<evidence type="ECO:0000256" key="3">
    <source>
        <dbReference type="ARBA" id="ARBA00022989"/>
    </source>
</evidence>
<accession>A0A831RXU7</accession>
<dbReference type="InterPro" id="IPR007452">
    <property type="entry name" value="TamB_C"/>
</dbReference>
<keyword evidence="4" id="KW-0472">Membrane</keyword>
<evidence type="ECO:0000313" key="6">
    <source>
        <dbReference type="EMBL" id="HEC07854.1"/>
    </source>
</evidence>
<gene>
    <name evidence="6" type="ORF">ENJ12_13440</name>
</gene>
<evidence type="ECO:0000259" key="5">
    <source>
        <dbReference type="Pfam" id="PF04357"/>
    </source>
</evidence>
<dbReference type="GO" id="GO:0097347">
    <property type="term" value="C:TAM protein secretion complex"/>
    <property type="evidence" value="ECO:0007669"/>
    <property type="project" value="TreeGrafter"/>
</dbReference>
<protein>
    <recommendedName>
        <fullName evidence="5">Translocation and assembly module TamB C-terminal domain-containing protein</fullName>
    </recommendedName>
</protein>
<comment type="caution">
    <text evidence="6">The sequence shown here is derived from an EMBL/GenBank/DDBJ whole genome shotgun (WGS) entry which is preliminary data.</text>
</comment>
<dbReference type="PANTHER" id="PTHR36985">
    <property type="entry name" value="TRANSLOCATION AND ASSEMBLY MODULE SUBUNIT TAMB"/>
    <property type="match status" value="1"/>
</dbReference>
<proteinExistence type="predicted"/>
<sequence>MPELKFQGKGKVDPRGSYPLALALDWQFSAKDLPSVSGKGDLKGDMEKLQLQQQIDGDVNAALSVNIHDVLKELGWDTKIQISRLPGEYLPLEESAVMGIDIVGKGDLAQADVKLAFQVEDKAGKAEEKAGQLLLNLAGNVQFADQKFRLQGDWTDFQWPLTGTPQVLARSGKLQTSGIPDGYEFTLQSDVEGGDIPPGTWQLEGKGGLNSLRLDRMLGNILDGSLEAAGDLAWSPKLTWKMEVTATDIDPRTLNEEWPGKLNASVVTTGELPEQGLQLQAQIKDLSGILREKPVSGKGNVRVNGSRLLLEDLVFSSGSARVDAAGELGDAWNLTWKLDVPDVADLLPQGEGKIQASGDLKGTQKQPVVEGKLKAADLSALGYRCAQCDADFAVGLDENFVSRVLFNGKEVFAAGQDIPALTLKLDGPLKNHVVNLNVEHEAGKLIFAAIGAYLMDKTAWQGQIQKLDLDAGEIGSWKLKDGAGLLASAQEIKLSPLCLQDQQSSLCVQVDRGKDKGNAKLKLQGLSLSRLQPWLPPEITRLTGVLHMDATADLLPVIKARAEMVLEPGEITYLNPQSKPITMKLHDGKVDAVYDEKQLSAKWELGLDRNLMNGDLFVPRAALDKDPLTAPLKGEVKMQVTDLNLVTAFVPDIQEIDGTIDVALNLGGQLGDPLITGHAIVESKEIVIPRAGLELRDLQVQVKGDGGKKLDISGSVTSGEGILDLTGSVLLNAQQGWPARLTLKGEKFQLANLPEAEVIVTPDIKLESTKDLVKIRGSLDVPVAKIELNDLPAGSRDVSPDVVVVKEDGSVDEVVSSKIDAEIAITLGDDVHFKGFGLDADLAGKLSIDQNAGKYPTASGELKIEGGYFRAYGQNLTIEKGRISYAGGRVDNPGLRLRASRKIDDTTVGVELTGTAKKPEFSTFSSDPDLLEKDVVSMLLTGQKSGDLANAKVYAGKQITEDLSVGVNLGGGSDGSEFVTRYRLMDNVNLEATSSAKKSGGSINYTIELE</sequence>
<organism evidence="6">
    <name type="scientific">Thiolapillus brandeum</name>
    <dbReference type="NCBI Taxonomy" id="1076588"/>
    <lineage>
        <taxon>Bacteria</taxon>
        <taxon>Pseudomonadati</taxon>
        <taxon>Pseudomonadota</taxon>
        <taxon>Gammaproteobacteria</taxon>
        <taxon>Chromatiales</taxon>
        <taxon>Sedimenticolaceae</taxon>
        <taxon>Thiolapillus</taxon>
    </lineage>
</organism>
<reference evidence="6" key="1">
    <citation type="journal article" date="2020" name="mSystems">
        <title>Genome- and Community-Level Interaction Insights into Carbon Utilization and Element Cycling Functions of Hydrothermarchaeota in Hydrothermal Sediment.</title>
        <authorList>
            <person name="Zhou Z."/>
            <person name="Liu Y."/>
            <person name="Xu W."/>
            <person name="Pan J."/>
            <person name="Luo Z.H."/>
            <person name="Li M."/>
        </authorList>
    </citation>
    <scope>NUCLEOTIDE SEQUENCE [LARGE SCALE GENOMIC DNA]</scope>
    <source>
        <strain evidence="6">HyVt-458</strain>
    </source>
</reference>
<keyword evidence="3" id="KW-1133">Transmembrane helix</keyword>
<keyword evidence="2" id="KW-0812">Transmembrane</keyword>
<dbReference type="Proteomes" id="UP000886339">
    <property type="component" value="Unassembled WGS sequence"/>
</dbReference>
<evidence type="ECO:0000256" key="4">
    <source>
        <dbReference type="ARBA" id="ARBA00023136"/>
    </source>
</evidence>
<name>A0A831RXU7_9GAMM</name>
<dbReference type="EMBL" id="DRLF01000464">
    <property type="protein sequence ID" value="HEC07854.1"/>
    <property type="molecule type" value="Genomic_DNA"/>
</dbReference>
<dbReference type="GO" id="GO:0009306">
    <property type="term" value="P:protein secretion"/>
    <property type="evidence" value="ECO:0007669"/>
    <property type="project" value="InterPro"/>
</dbReference>
<dbReference type="Pfam" id="PF04357">
    <property type="entry name" value="TamB"/>
    <property type="match status" value="1"/>
</dbReference>
<comment type="subcellular location">
    <subcellularLocation>
        <location evidence="1">Membrane</location>
        <topology evidence="1">Single-pass membrane protein</topology>
    </subcellularLocation>
</comment>
<dbReference type="GO" id="GO:0005886">
    <property type="term" value="C:plasma membrane"/>
    <property type="evidence" value="ECO:0007669"/>
    <property type="project" value="InterPro"/>
</dbReference>
<dbReference type="AlphaFoldDB" id="A0A831RXU7"/>
<dbReference type="PANTHER" id="PTHR36985:SF1">
    <property type="entry name" value="TRANSLOCATION AND ASSEMBLY MODULE SUBUNIT TAMB"/>
    <property type="match status" value="1"/>
</dbReference>
<evidence type="ECO:0000256" key="1">
    <source>
        <dbReference type="ARBA" id="ARBA00004167"/>
    </source>
</evidence>
<feature type="domain" description="Translocation and assembly module TamB C-terminal" evidence="5">
    <location>
        <begin position="718"/>
        <end position="949"/>
    </location>
</feature>
<evidence type="ECO:0000256" key="2">
    <source>
        <dbReference type="ARBA" id="ARBA00022692"/>
    </source>
</evidence>